<keyword evidence="1 11" id="KW-0813">Transport</keyword>
<evidence type="ECO:0000256" key="7">
    <source>
        <dbReference type="ARBA" id="ARBA00022958"/>
    </source>
</evidence>
<comment type="caution">
    <text evidence="12">The sequence shown here is derived from an EMBL/GenBank/DDBJ whole genome shotgun (WGS) entry which is preliminary data.</text>
</comment>
<reference evidence="12 13" key="1">
    <citation type="submission" date="2023-07" db="EMBL/GenBank/DDBJ databases">
        <title>Genomic Encyclopedia of Type Strains, Phase IV (KMG-IV): sequencing the most valuable type-strain genomes for metagenomic binning, comparative biology and taxonomic classification.</title>
        <authorList>
            <person name="Goeker M."/>
        </authorList>
    </citation>
    <scope>NUCLEOTIDE SEQUENCE [LARGE SCALE GENOMIC DNA]</scope>
    <source>
        <strain evidence="12 13">DSM 22170</strain>
    </source>
</reference>
<keyword evidence="13" id="KW-1185">Reference proteome</keyword>
<dbReference type="PANTHER" id="PTHR30042">
    <property type="entry name" value="POTASSIUM-TRANSPORTING ATPASE C CHAIN"/>
    <property type="match status" value="1"/>
</dbReference>
<evidence type="ECO:0000256" key="8">
    <source>
        <dbReference type="ARBA" id="ARBA00022989"/>
    </source>
</evidence>
<keyword evidence="4 11" id="KW-0812">Transmembrane</keyword>
<feature type="transmembrane region" description="Helical" evidence="11">
    <location>
        <begin position="12"/>
        <end position="36"/>
    </location>
</feature>
<keyword evidence="10 11" id="KW-0472">Membrane</keyword>
<comment type="function">
    <text evidence="11">Part of the high-affinity ATP-driven potassium transport (or Kdp) system, which catalyzes the hydrolysis of ATP coupled with the electrogenic transport of potassium into the cytoplasm. This subunit acts as a catalytic chaperone that increases the ATP-binding affinity of the ATP-hydrolyzing subunit KdpB by the formation of a transient KdpB/KdpC/ATP ternary complex.</text>
</comment>
<comment type="subcellular location">
    <subcellularLocation>
        <location evidence="11">Cell membrane</location>
        <topology evidence="11">Single-pass membrane protein</topology>
    </subcellularLocation>
</comment>
<dbReference type="RefSeq" id="WP_188774857.1">
    <property type="nucleotide sequence ID" value="NZ_BMMB01000003.1"/>
</dbReference>
<organism evidence="12 13">
    <name type="scientific">Paenibacillus hunanensis</name>
    <dbReference type="NCBI Taxonomy" id="539262"/>
    <lineage>
        <taxon>Bacteria</taxon>
        <taxon>Bacillati</taxon>
        <taxon>Bacillota</taxon>
        <taxon>Bacilli</taxon>
        <taxon>Bacillales</taxon>
        <taxon>Paenibacillaceae</taxon>
        <taxon>Paenibacillus</taxon>
    </lineage>
</organism>
<keyword evidence="5 11" id="KW-0547">Nucleotide-binding</keyword>
<evidence type="ECO:0000256" key="6">
    <source>
        <dbReference type="ARBA" id="ARBA00022840"/>
    </source>
</evidence>
<evidence type="ECO:0000256" key="11">
    <source>
        <dbReference type="HAMAP-Rule" id="MF_00276"/>
    </source>
</evidence>
<evidence type="ECO:0000256" key="10">
    <source>
        <dbReference type="ARBA" id="ARBA00023136"/>
    </source>
</evidence>
<name>A0ABU1IT13_9BACL</name>
<evidence type="ECO:0000313" key="13">
    <source>
        <dbReference type="Proteomes" id="UP001185028"/>
    </source>
</evidence>
<protein>
    <recommendedName>
        <fullName evidence="11">Potassium-transporting ATPase KdpC subunit</fullName>
    </recommendedName>
    <alternativeName>
        <fullName evidence="11">ATP phosphohydrolase [potassium-transporting] C chain</fullName>
    </alternativeName>
    <alternativeName>
        <fullName evidence="11">Potassium-binding and translocating subunit C</fullName>
    </alternativeName>
    <alternativeName>
        <fullName evidence="11">Potassium-translocating ATPase C chain</fullName>
    </alternativeName>
</protein>
<dbReference type="Pfam" id="PF02669">
    <property type="entry name" value="KdpC"/>
    <property type="match status" value="1"/>
</dbReference>
<dbReference type="PANTHER" id="PTHR30042:SF2">
    <property type="entry name" value="POTASSIUM-TRANSPORTING ATPASE KDPC SUBUNIT"/>
    <property type="match status" value="1"/>
</dbReference>
<evidence type="ECO:0000256" key="2">
    <source>
        <dbReference type="ARBA" id="ARBA00022475"/>
    </source>
</evidence>
<evidence type="ECO:0000256" key="1">
    <source>
        <dbReference type="ARBA" id="ARBA00022448"/>
    </source>
</evidence>
<keyword evidence="8 11" id="KW-1133">Transmembrane helix</keyword>
<evidence type="ECO:0000313" key="12">
    <source>
        <dbReference type="EMBL" id="MDR6242396.1"/>
    </source>
</evidence>
<keyword evidence="9 11" id="KW-0406">Ion transport</keyword>
<comment type="subunit">
    <text evidence="11">The system is composed of three essential subunits: KdpA, KdpB and KdpC.</text>
</comment>
<evidence type="ECO:0000256" key="9">
    <source>
        <dbReference type="ARBA" id="ARBA00023065"/>
    </source>
</evidence>
<dbReference type="EMBL" id="JAVDQH010000001">
    <property type="protein sequence ID" value="MDR6242396.1"/>
    <property type="molecule type" value="Genomic_DNA"/>
</dbReference>
<evidence type="ECO:0000256" key="3">
    <source>
        <dbReference type="ARBA" id="ARBA00022538"/>
    </source>
</evidence>
<keyword evidence="2 11" id="KW-1003">Cell membrane</keyword>
<dbReference type="PIRSF" id="PIRSF001296">
    <property type="entry name" value="K_ATPase_KdpC"/>
    <property type="match status" value="1"/>
</dbReference>
<dbReference type="InterPro" id="IPR003820">
    <property type="entry name" value="KdpC"/>
</dbReference>
<dbReference type="HAMAP" id="MF_00276">
    <property type="entry name" value="KdpC"/>
    <property type="match status" value="1"/>
</dbReference>
<dbReference type="NCBIfam" id="NF001454">
    <property type="entry name" value="PRK00315.1"/>
    <property type="match status" value="1"/>
</dbReference>
<sequence length="195" mass="20846">MAIKMVWTTLRTSAILFIICCVIYQLVITGIAQLVMPHQASGSLIYNSKNQVIGSELIGQQFKDPQFFQGRVSSVDYNANGSGSSNLAPSNPALMERMKASIEEWKKQNPDVPVSSLPMDLITNSGSGLDPDISPSAAMAQVPRISKLTGVSQDKLQALITQNTNPPQLGMLGDSAVNVLKLNIGLEQLKAGSSS</sequence>
<keyword evidence="6 11" id="KW-0067">ATP-binding</keyword>
<keyword evidence="7 11" id="KW-0630">Potassium</keyword>
<evidence type="ECO:0000256" key="4">
    <source>
        <dbReference type="ARBA" id="ARBA00022692"/>
    </source>
</evidence>
<accession>A0ABU1IT13</accession>
<keyword evidence="3 11" id="KW-0633">Potassium transport</keyword>
<dbReference type="Proteomes" id="UP001185028">
    <property type="component" value="Unassembled WGS sequence"/>
</dbReference>
<proteinExistence type="inferred from homology"/>
<gene>
    <name evidence="11" type="primary">kdpC</name>
    <name evidence="12" type="ORF">JOC58_000280</name>
</gene>
<comment type="similarity">
    <text evidence="11">Belongs to the KdpC family.</text>
</comment>
<evidence type="ECO:0000256" key="5">
    <source>
        <dbReference type="ARBA" id="ARBA00022741"/>
    </source>
</evidence>
<dbReference type="NCBIfam" id="TIGR00681">
    <property type="entry name" value="kdpC"/>
    <property type="match status" value="1"/>
</dbReference>